<keyword evidence="5" id="KW-0862">Zinc</keyword>
<dbReference type="PROSITE" id="PS50157">
    <property type="entry name" value="ZINC_FINGER_C2H2_2"/>
    <property type="match status" value="6"/>
</dbReference>
<keyword evidence="2" id="KW-0479">Metal-binding</keyword>
<dbReference type="InterPro" id="IPR050331">
    <property type="entry name" value="Zinc_finger"/>
</dbReference>
<reference evidence="9" key="1">
    <citation type="submission" date="2025-08" db="UniProtKB">
        <authorList>
            <consortium name="Ensembl"/>
        </authorList>
    </citation>
    <scope>IDENTIFICATION</scope>
</reference>
<dbReference type="PANTHER" id="PTHR16515:SF49">
    <property type="entry name" value="GASTRULA ZINC FINGER PROTEIN XLCGF49.1-LIKE-RELATED"/>
    <property type="match status" value="1"/>
</dbReference>
<feature type="domain" description="C2H2-type" evidence="8">
    <location>
        <begin position="125"/>
        <end position="152"/>
    </location>
</feature>
<dbReference type="Ensembl" id="ENSSGRT00000048707.1">
    <property type="protein sequence ID" value="ENSSGRP00000045522.1"/>
    <property type="gene ID" value="ENSSGRG00000024412.1"/>
</dbReference>
<dbReference type="InterPro" id="IPR036236">
    <property type="entry name" value="Znf_C2H2_sf"/>
</dbReference>
<dbReference type="FunFam" id="3.30.160.60:FF:000912">
    <property type="entry name" value="Zinc finger protein 660"/>
    <property type="match status" value="1"/>
</dbReference>
<dbReference type="Pfam" id="PF00096">
    <property type="entry name" value="zf-C2H2"/>
    <property type="match status" value="5"/>
</dbReference>
<dbReference type="FunFam" id="3.30.160.60:FF:002282">
    <property type="entry name" value="Wu:fb97d07 protein"/>
    <property type="match status" value="1"/>
</dbReference>
<dbReference type="PROSITE" id="PS00028">
    <property type="entry name" value="ZINC_FINGER_C2H2_1"/>
    <property type="match status" value="4"/>
</dbReference>
<keyword evidence="10" id="KW-1185">Reference proteome</keyword>
<feature type="domain" description="C2H2-type" evidence="8">
    <location>
        <begin position="208"/>
        <end position="237"/>
    </location>
</feature>
<dbReference type="GO" id="GO:0005634">
    <property type="term" value="C:nucleus"/>
    <property type="evidence" value="ECO:0007669"/>
    <property type="project" value="UniProtKB-SubCell"/>
</dbReference>
<feature type="domain" description="C2H2-type" evidence="8">
    <location>
        <begin position="181"/>
        <end position="208"/>
    </location>
</feature>
<dbReference type="InterPro" id="IPR013087">
    <property type="entry name" value="Znf_C2H2_type"/>
</dbReference>
<dbReference type="OMA" id="YIERHIL"/>
<dbReference type="Proteomes" id="UP000472262">
    <property type="component" value="Unassembled WGS sequence"/>
</dbReference>
<dbReference type="SUPFAM" id="SSF57667">
    <property type="entry name" value="beta-beta-alpha zinc fingers"/>
    <property type="match status" value="4"/>
</dbReference>
<accession>A0A672N5G3</accession>
<evidence type="ECO:0000313" key="10">
    <source>
        <dbReference type="Proteomes" id="UP000472262"/>
    </source>
</evidence>
<feature type="domain" description="C2H2-type" evidence="8">
    <location>
        <begin position="97"/>
        <end position="124"/>
    </location>
</feature>
<evidence type="ECO:0000259" key="8">
    <source>
        <dbReference type="PROSITE" id="PS50157"/>
    </source>
</evidence>
<evidence type="ECO:0000313" key="9">
    <source>
        <dbReference type="Ensembl" id="ENSSGRP00000045522.1"/>
    </source>
</evidence>
<keyword evidence="4 7" id="KW-0863">Zinc-finger</keyword>
<keyword evidence="6" id="KW-0539">Nucleus</keyword>
<protein>
    <recommendedName>
        <fullName evidence="8">C2H2-type domain-containing protein</fullName>
    </recommendedName>
</protein>
<sequence length="283" mass="33122">MVFIKDESEDVKIKETFRVKHEDTEEQTKMAFIKDESEDTRIEETFRKIHHDFKNGEKFSQKTKSNSYFTCHQCGKSFTQKGSLKSHMIVHTGKKPYTCTQCGKSFTYKHTLNDHMRIHTGEKPFNCQQCGKHFTQKQNLTVHMRIHSGEKPYTCHQCGQSFRHNKNLYTHIRSHAREIPFTCKLCGKKFSNKEILNAHVRIDTENEFTCQHIQRGKSFRFTVILNHHMRNHSRENGFMSSVMEGQLRDSYAAITEGSNPHPNTVFGKKMTCTTKPLKLINTR</sequence>
<evidence type="ECO:0000256" key="1">
    <source>
        <dbReference type="ARBA" id="ARBA00004123"/>
    </source>
</evidence>
<comment type="subcellular location">
    <subcellularLocation>
        <location evidence="1">Nucleus</location>
    </subcellularLocation>
</comment>
<evidence type="ECO:0000256" key="2">
    <source>
        <dbReference type="ARBA" id="ARBA00022723"/>
    </source>
</evidence>
<dbReference type="FunFam" id="3.30.160.60:FF:000161">
    <property type="entry name" value="Zinc finger protein 366"/>
    <property type="match status" value="1"/>
</dbReference>
<evidence type="ECO:0000256" key="6">
    <source>
        <dbReference type="ARBA" id="ARBA00023242"/>
    </source>
</evidence>
<evidence type="ECO:0000256" key="5">
    <source>
        <dbReference type="ARBA" id="ARBA00022833"/>
    </source>
</evidence>
<dbReference type="FunFam" id="3.30.160.60:FF:000196">
    <property type="entry name" value="Zinc finger protein 1026"/>
    <property type="match status" value="1"/>
</dbReference>
<dbReference type="FunFam" id="3.30.160.60:FF:000100">
    <property type="entry name" value="Zinc finger 45-like"/>
    <property type="match status" value="1"/>
</dbReference>
<dbReference type="Gene3D" id="3.30.160.60">
    <property type="entry name" value="Classic Zinc Finger"/>
    <property type="match status" value="5"/>
</dbReference>
<dbReference type="GO" id="GO:0008270">
    <property type="term" value="F:zinc ion binding"/>
    <property type="evidence" value="ECO:0007669"/>
    <property type="project" value="UniProtKB-KW"/>
</dbReference>
<dbReference type="InParanoid" id="A0A672N5G3"/>
<reference evidence="9" key="2">
    <citation type="submission" date="2025-09" db="UniProtKB">
        <authorList>
            <consortium name="Ensembl"/>
        </authorList>
    </citation>
    <scope>IDENTIFICATION</scope>
</reference>
<name>A0A672N5G3_SINGR</name>
<organism evidence="9 10">
    <name type="scientific">Sinocyclocheilus grahami</name>
    <name type="common">Dianchi golden-line fish</name>
    <name type="synonym">Barbus grahami</name>
    <dbReference type="NCBI Taxonomy" id="75366"/>
    <lineage>
        <taxon>Eukaryota</taxon>
        <taxon>Metazoa</taxon>
        <taxon>Chordata</taxon>
        <taxon>Craniata</taxon>
        <taxon>Vertebrata</taxon>
        <taxon>Euteleostomi</taxon>
        <taxon>Actinopterygii</taxon>
        <taxon>Neopterygii</taxon>
        <taxon>Teleostei</taxon>
        <taxon>Ostariophysi</taxon>
        <taxon>Cypriniformes</taxon>
        <taxon>Cyprinidae</taxon>
        <taxon>Cyprininae</taxon>
        <taxon>Sinocyclocheilus</taxon>
    </lineage>
</organism>
<evidence type="ECO:0000256" key="4">
    <source>
        <dbReference type="ARBA" id="ARBA00022771"/>
    </source>
</evidence>
<evidence type="ECO:0000256" key="3">
    <source>
        <dbReference type="ARBA" id="ARBA00022737"/>
    </source>
</evidence>
<dbReference type="AlphaFoldDB" id="A0A672N5G3"/>
<proteinExistence type="predicted"/>
<dbReference type="PANTHER" id="PTHR16515">
    <property type="entry name" value="PR DOMAIN ZINC FINGER PROTEIN"/>
    <property type="match status" value="1"/>
</dbReference>
<feature type="domain" description="C2H2-type" evidence="8">
    <location>
        <begin position="69"/>
        <end position="96"/>
    </location>
</feature>
<feature type="domain" description="C2H2-type" evidence="8">
    <location>
        <begin position="153"/>
        <end position="180"/>
    </location>
</feature>
<evidence type="ECO:0000256" key="7">
    <source>
        <dbReference type="PROSITE-ProRule" id="PRU00042"/>
    </source>
</evidence>
<dbReference type="GO" id="GO:0010468">
    <property type="term" value="P:regulation of gene expression"/>
    <property type="evidence" value="ECO:0007669"/>
    <property type="project" value="TreeGrafter"/>
</dbReference>
<dbReference type="SMART" id="SM00355">
    <property type="entry name" value="ZnF_C2H2"/>
    <property type="match status" value="6"/>
</dbReference>
<keyword evidence="3" id="KW-0677">Repeat</keyword>